<protein>
    <submittedName>
        <fullName evidence="3">Uncharacterized protein</fullName>
    </submittedName>
</protein>
<reference evidence="3" key="1">
    <citation type="submission" date="2022-02" db="EMBL/GenBank/DDBJ databases">
        <authorList>
            <person name="King R."/>
        </authorList>
    </citation>
    <scope>NUCLEOTIDE SEQUENCE</scope>
</reference>
<feature type="transmembrane region" description="Helical" evidence="2">
    <location>
        <begin position="164"/>
        <end position="190"/>
    </location>
</feature>
<sequence length="325" mass="35812">MVRQAVMLPSVWAFAGLYGLYATSAGAVVAKSINGTSSKLQNGIDGLETSQTRVNQVDGPPRSEGYRVTGSASDNHVSGKDYGYGGGSAGGYPVENSYGPPKDYYYDERPEYFNNPYDHAGHHLQSIGPPPDMIYHQRPHSHQQQHQHSGGEVHNPGELNVQPILWPLAGIALLGVLSALVKTPLLLNLGHIGHRRRRRRDADDGDEGNVAETIKSLLEKFSDKERWRVDQQKSCLVCNLMAGIFHQKFTCVERSICEIMSRNGPDGSETDKRLLTATIAQVVGNDQIPEEFKKRLETAERIGRSGSNCEQLYQCEDGAPETARK</sequence>
<evidence type="ECO:0000313" key="4">
    <source>
        <dbReference type="Proteomes" id="UP001154329"/>
    </source>
</evidence>
<name>A0A9P0IP20_APHGO</name>
<reference evidence="3" key="2">
    <citation type="submission" date="2022-10" db="EMBL/GenBank/DDBJ databases">
        <authorList>
            <consortium name="ENA_rothamsted_submissions"/>
            <consortium name="culmorum"/>
            <person name="King R."/>
        </authorList>
    </citation>
    <scope>NUCLEOTIDE SEQUENCE</scope>
</reference>
<keyword evidence="2" id="KW-0812">Transmembrane</keyword>
<keyword evidence="2" id="KW-1133">Transmembrane helix</keyword>
<keyword evidence="4" id="KW-1185">Reference proteome</keyword>
<dbReference type="AlphaFoldDB" id="A0A9P0IP20"/>
<dbReference type="InterPro" id="IPR006631">
    <property type="entry name" value="DM4_12"/>
</dbReference>
<evidence type="ECO:0000313" key="3">
    <source>
        <dbReference type="EMBL" id="CAH1709608.1"/>
    </source>
</evidence>
<proteinExistence type="predicted"/>
<evidence type="ECO:0000256" key="1">
    <source>
        <dbReference type="SAM" id="MobiDB-lite"/>
    </source>
</evidence>
<dbReference type="Pfam" id="PF07841">
    <property type="entry name" value="DM4_12"/>
    <property type="match status" value="1"/>
</dbReference>
<organism evidence="3 4">
    <name type="scientific">Aphis gossypii</name>
    <name type="common">Cotton aphid</name>
    <dbReference type="NCBI Taxonomy" id="80765"/>
    <lineage>
        <taxon>Eukaryota</taxon>
        <taxon>Metazoa</taxon>
        <taxon>Ecdysozoa</taxon>
        <taxon>Arthropoda</taxon>
        <taxon>Hexapoda</taxon>
        <taxon>Insecta</taxon>
        <taxon>Pterygota</taxon>
        <taxon>Neoptera</taxon>
        <taxon>Paraneoptera</taxon>
        <taxon>Hemiptera</taxon>
        <taxon>Sternorrhyncha</taxon>
        <taxon>Aphidomorpha</taxon>
        <taxon>Aphidoidea</taxon>
        <taxon>Aphididae</taxon>
        <taxon>Aphidini</taxon>
        <taxon>Aphis</taxon>
        <taxon>Aphis</taxon>
    </lineage>
</organism>
<gene>
    <name evidence="3" type="ORF">APHIGO_LOCUS873</name>
</gene>
<dbReference type="EMBL" id="OU899034">
    <property type="protein sequence ID" value="CAH1709608.1"/>
    <property type="molecule type" value="Genomic_DNA"/>
</dbReference>
<feature type="region of interest" description="Disordered" evidence="1">
    <location>
        <begin position="137"/>
        <end position="156"/>
    </location>
</feature>
<evidence type="ECO:0000256" key="2">
    <source>
        <dbReference type="SAM" id="Phobius"/>
    </source>
</evidence>
<keyword evidence="2" id="KW-0472">Membrane</keyword>
<accession>A0A9P0IP20</accession>
<dbReference type="Proteomes" id="UP001154329">
    <property type="component" value="Chromosome 1"/>
</dbReference>
<feature type="region of interest" description="Disordered" evidence="1">
    <location>
        <begin position="53"/>
        <end position="78"/>
    </location>
</feature>